<dbReference type="InterPro" id="IPR001163">
    <property type="entry name" value="Sm_dom_euk/arc"/>
</dbReference>
<dbReference type="CDD" id="cd01724">
    <property type="entry name" value="Sm_D1"/>
    <property type="match status" value="1"/>
</dbReference>
<reference evidence="10 11" key="1">
    <citation type="submission" date="2017-04" db="EMBL/GenBank/DDBJ databases">
        <title>Genome sequencing of [Candida] sorbophila.</title>
        <authorList>
            <person name="Ahn J.O."/>
        </authorList>
    </citation>
    <scope>NUCLEOTIDE SEQUENCE [LARGE SCALE GENOMIC DNA]</scope>
    <source>
        <strain evidence="10 11">DS02</strain>
    </source>
</reference>
<protein>
    <recommendedName>
        <fullName evidence="7">Small nuclear ribonucleoprotein Sm D1</fullName>
    </recommendedName>
    <alternativeName>
        <fullName evidence="7">snRNP core protein D1</fullName>
    </alternativeName>
</protein>
<dbReference type="Gene3D" id="2.30.30.100">
    <property type="match status" value="1"/>
</dbReference>
<feature type="compositionally biased region" description="Basic residues" evidence="8">
    <location>
        <begin position="87"/>
        <end position="118"/>
    </location>
</feature>
<evidence type="ECO:0000259" key="9">
    <source>
        <dbReference type="PROSITE" id="PS52002"/>
    </source>
</evidence>
<dbReference type="GO" id="GO:0010468">
    <property type="term" value="P:regulation of gene expression"/>
    <property type="evidence" value="ECO:0007669"/>
    <property type="project" value="UniProtKB-ARBA"/>
</dbReference>
<keyword evidence="5 7" id="KW-0687">Ribonucleoprotein</keyword>
<gene>
    <name evidence="10" type="ORF">B9G98_03203</name>
</gene>
<evidence type="ECO:0000256" key="5">
    <source>
        <dbReference type="ARBA" id="ARBA00023274"/>
    </source>
</evidence>
<dbReference type="GO" id="GO:0097525">
    <property type="term" value="C:spliceosomal snRNP complex"/>
    <property type="evidence" value="ECO:0007669"/>
    <property type="project" value="UniProtKB-ARBA"/>
</dbReference>
<dbReference type="SMART" id="SM00651">
    <property type="entry name" value="Sm"/>
    <property type="match status" value="1"/>
</dbReference>
<dbReference type="EMBL" id="NDIQ01000021">
    <property type="protein sequence ID" value="PRT55583.1"/>
    <property type="molecule type" value="Genomic_DNA"/>
</dbReference>
<keyword evidence="7" id="KW-0508">mRNA splicing</keyword>
<keyword evidence="4 7" id="KW-0539">Nucleus</keyword>
<organism evidence="10 11">
    <name type="scientific">Wickerhamiella sorbophila</name>
    <dbReference type="NCBI Taxonomy" id="45607"/>
    <lineage>
        <taxon>Eukaryota</taxon>
        <taxon>Fungi</taxon>
        <taxon>Dikarya</taxon>
        <taxon>Ascomycota</taxon>
        <taxon>Saccharomycotina</taxon>
        <taxon>Dipodascomycetes</taxon>
        <taxon>Dipodascales</taxon>
        <taxon>Trichomonascaceae</taxon>
        <taxon>Wickerhamiella</taxon>
    </lineage>
</organism>
<evidence type="ECO:0000256" key="4">
    <source>
        <dbReference type="ARBA" id="ARBA00023242"/>
    </source>
</evidence>
<evidence type="ECO:0000256" key="8">
    <source>
        <dbReference type="SAM" id="MobiDB-lite"/>
    </source>
</evidence>
<evidence type="ECO:0000256" key="1">
    <source>
        <dbReference type="ARBA" id="ARBA00004123"/>
    </source>
</evidence>
<evidence type="ECO:0000256" key="7">
    <source>
        <dbReference type="RuleBase" id="RU365054"/>
    </source>
</evidence>
<dbReference type="PANTHER" id="PTHR23338">
    <property type="entry name" value="SMALL NUCLEAR RIBONUCLEOPROTEIN SM"/>
    <property type="match status" value="1"/>
</dbReference>
<dbReference type="GO" id="GO:0000387">
    <property type="term" value="P:spliceosomal snRNP assembly"/>
    <property type="evidence" value="ECO:0007669"/>
    <property type="project" value="UniProtKB-UniRule"/>
</dbReference>
<dbReference type="GO" id="GO:0031981">
    <property type="term" value="C:nuclear lumen"/>
    <property type="evidence" value="ECO:0007669"/>
    <property type="project" value="UniProtKB-ARBA"/>
</dbReference>
<keyword evidence="3" id="KW-0677">Repeat</keyword>
<keyword evidence="7" id="KW-0507">mRNA processing</keyword>
<evidence type="ECO:0000313" key="10">
    <source>
        <dbReference type="EMBL" id="PRT55583.1"/>
    </source>
</evidence>
<comment type="caution">
    <text evidence="10">The sequence shown here is derived from an EMBL/GenBank/DDBJ whole genome shotgun (WGS) entry which is preliminary data.</text>
</comment>
<name>A0A2T0FKR4_9ASCO</name>
<dbReference type="InterPro" id="IPR047575">
    <property type="entry name" value="Sm"/>
</dbReference>
<dbReference type="InterPro" id="IPR010920">
    <property type="entry name" value="LSM_dom_sf"/>
</dbReference>
<evidence type="ECO:0000256" key="3">
    <source>
        <dbReference type="ARBA" id="ARBA00022737"/>
    </source>
</evidence>
<dbReference type="Pfam" id="PF01423">
    <property type="entry name" value="LSM"/>
    <property type="match status" value="1"/>
</dbReference>
<comment type="function">
    <text evidence="6">Involved in splicing regulation. Facilitates post-transcriptional gene silencing (PTGS) by limiting the degradation of transgene aberrant RNAs by the RNA quality control (RQC) machinery, thus favoring their entry into cytoplasmic siRNA bodies where they can trigger PTGS. Does not participate in the production of small RNAs.</text>
</comment>
<feature type="domain" description="Sm" evidence="9">
    <location>
        <begin position="2"/>
        <end position="74"/>
    </location>
</feature>
<dbReference type="RefSeq" id="XP_024665528.1">
    <property type="nucleotide sequence ID" value="XM_024809760.1"/>
</dbReference>
<dbReference type="PROSITE" id="PS52002">
    <property type="entry name" value="SM"/>
    <property type="match status" value="1"/>
</dbReference>
<dbReference type="OrthoDB" id="9626941at2759"/>
<evidence type="ECO:0000313" key="11">
    <source>
        <dbReference type="Proteomes" id="UP000238350"/>
    </source>
</evidence>
<dbReference type="InterPro" id="IPR027141">
    <property type="entry name" value="LSm4/Sm_D1/D3"/>
</dbReference>
<keyword evidence="11" id="KW-1185">Reference proteome</keyword>
<dbReference type="InterPro" id="IPR034102">
    <property type="entry name" value="Sm_D1"/>
</dbReference>
<dbReference type="AlphaFoldDB" id="A0A2T0FKR4"/>
<comment type="function">
    <text evidence="7">Plays a role in pre-mRNA splicing as a core component of the spliceosomal U1, U2, U4 and U5 small nuclear ribonucleoproteins (snRNPs), the building blocks of the spliceosome.</text>
</comment>
<dbReference type="Proteomes" id="UP000238350">
    <property type="component" value="Unassembled WGS sequence"/>
</dbReference>
<evidence type="ECO:0000256" key="2">
    <source>
        <dbReference type="ARBA" id="ARBA00008146"/>
    </source>
</evidence>
<dbReference type="SUPFAM" id="SSF50182">
    <property type="entry name" value="Sm-like ribonucleoproteins"/>
    <property type="match status" value="1"/>
</dbReference>
<dbReference type="STRING" id="45607.A0A2T0FKR4"/>
<comment type="similarity">
    <text evidence="2 7">Belongs to the snRNP core protein family.</text>
</comment>
<accession>A0A2T0FKR4</accession>
<feature type="region of interest" description="Disordered" evidence="8">
    <location>
        <begin position="76"/>
        <end position="118"/>
    </location>
</feature>
<comment type="subcellular location">
    <subcellularLocation>
        <location evidence="1 7">Nucleus</location>
    </subcellularLocation>
</comment>
<dbReference type="GO" id="GO:0003723">
    <property type="term" value="F:RNA binding"/>
    <property type="evidence" value="ECO:0007669"/>
    <property type="project" value="InterPro"/>
</dbReference>
<dbReference type="GeneID" id="36516951"/>
<evidence type="ECO:0000256" key="6">
    <source>
        <dbReference type="ARBA" id="ARBA00054531"/>
    </source>
</evidence>
<sequence>MKLVRFLMKLTAEHVQIELKNGTVVAGTIESVSPNMNTTLRGVRMTVKEQDPVFLDTMTIRGSTIRHYVLPDSVPLDSMLVDDGPKPRNHRPVVKRGRGGARGRGGSRGRAGMRGRGV</sequence>
<dbReference type="FunFam" id="2.30.30.100:FF:000008">
    <property type="entry name" value="Small nuclear ribonucleoprotein Sm D1"/>
    <property type="match status" value="1"/>
</dbReference>
<proteinExistence type="inferred from homology"/>